<dbReference type="EMBL" id="FKLO01000006">
    <property type="protein sequence ID" value="SAM56968.1"/>
    <property type="molecule type" value="Genomic_DNA"/>
</dbReference>
<dbReference type="AlphaFoldDB" id="A0A1C3H1L7"/>
<dbReference type="Proteomes" id="UP000190837">
    <property type="component" value="Unassembled WGS sequence"/>
</dbReference>
<evidence type="ECO:0000313" key="2">
    <source>
        <dbReference type="Proteomes" id="UP000190837"/>
    </source>
</evidence>
<reference evidence="2" key="1">
    <citation type="submission" date="2016-04" db="EMBL/GenBank/DDBJ databases">
        <authorList>
            <person name="Tagini F."/>
        </authorList>
    </citation>
    <scope>NUCLEOTIDE SEQUENCE [LARGE SCALE GENOMIC DNA]</scope>
    <source>
        <strain evidence="2">CHUV0807</strain>
    </source>
</reference>
<accession>A0A1C3H1L7</accession>
<gene>
    <name evidence="1" type="ORF">CHUV0807_0079</name>
</gene>
<proteinExistence type="predicted"/>
<organism evidence="1 2">
    <name type="scientific">Cardiobacterium hominis</name>
    <dbReference type="NCBI Taxonomy" id="2718"/>
    <lineage>
        <taxon>Bacteria</taxon>
        <taxon>Pseudomonadati</taxon>
        <taxon>Pseudomonadota</taxon>
        <taxon>Gammaproteobacteria</taxon>
        <taxon>Cardiobacteriales</taxon>
        <taxon>Cardiobacteriaceae</taxon>
        <taxon>Cardiobacterium</taxon>
    </lineage>
</organism>
<name>A0A1C3H1L7_9GAMM</name>
<evidence type="ECO:0000313" key="1">
    <source>
        <dbReference type="EMBL" id="SAM56968.1"/>
    </source>
</evidence>
<sequence>MHRFRVAAEGRLWREGHFAARRVDFPFAFARDFQGRHRLVGRRIDQFDALRIKGVVALRVAVVGKDVHFDRLAFRAFGCISISGRVNVSRRRRAAVVGDGNGRRFAGVAFGIGNGVLHRFRVAGKGRLRGEGHFARRRVNFPFAFARDFQGRHRLVGRRIDQFDALRIKGVVALRVAVVGKDVHFDRLAFRAFGCISISGRVNVSRRRRAAVVGDGNGRRFAGVAFGIGNGVLHRFRVAGKGRLRREGHFAGRRVDFPFAFARDFQRGHRLVGGRIDQFDALRIEGVVALRVTVVGENIDFYRLALRAFGTVSIGGRVNVSRRRGGAVGIGDDVSVRAGVGAVAVVCLDGAAVFHCLRSDGHFARRRVNGHAARQCAFRDPFAARVFGEAHAMRLALFVGVVDVQRGRLAVRGDDYAAFVRRVFRHCRRVDAARLWLRIWTRIRVRAWAWTGIGVRVRVGLRRGVVVVGDDGGFHAAVAAVAVLRGHT</sequence>
<protein>
    <submittedName>
        <fullName evidence="1">Uncharacterized protein</fullName>
    </submittedName>
</protein>